<dbReference type="InterPro" id="IPR052953">
    <property type="entry name" value="Ser-rich/MCO-related"/>
</dbReference>
<feature type="region of interest" description="Disordered" evidence="1">
    <location>
        <begin position="202"/>
        <end position="234"/>
    </location>
</feature>
<feature type="compositionally biased region" description="Polar residues" evidence="1">
    <location>
        <begin position="282"/>
        <end position="292"/>
    </location>
</feature>
<evidence type="ECO:0000313" key="4">
    <source>
        <dbReference type="EMBL" id="KAF2397176.1"/>
    </source>
</evidence>
<dbReference type="PANTHER" id="PTHR34883:SF8">
    <property type="entry name" value="EXTRACELLULAR SERINE-RICH PROTEIN (AFU_ORTHOLOGUE AFUA_6G00670)"/>
    <property type="match status" value="1"/>
</dbReference>
<dbReference type="InterPro" id="IPR008972">
    <property type="entry name" value="Cupredoxin"/>
</dbReference>
<keyword evidence="3" id="KW-0732">Signal</keyword>
<dbReference type="AlphaFoldDB" id="A0A6G1HMT8"/>
<organism evidence="4 5">
    <name type="scientific">Trichodelitschia bisporula</name>
    <dbReference type="NCBI Taxonomy" id="703511"/>
    <lineage>
        <taxon>Eukaryota</taxon>
        <taxon>Fungi</taxon>
        <taxon>Dikarya</taxon>
        <taxon>Ascomycota</taxon>
        <taxon>Pezizomycotina</taxon>
        <taxon>Dothideomycetes</taxon>
        <taxon>Dothideomycetes incertae sedis</taxon>
        <taxon>Phaeotrichales</taxon>
        <taxon>Phaeotrichaceae</taxon>
        <taxon>Trichodelitschia</taxon>
    </lineage>
</organism>
<feature type="signal peptide" evidence="3">
    <location>
        <begin position="1"/>
        <end position="19"/>
    </location>
</feature>
<feature type="chain" id="PRO_5026310080" description="Cupredoxin" evidence="3">
    <location>
        <begin position="20"/>
        <end position="393"/>
    </location>
</feature>
<evidence type="ECO:0000256" key="3">
    <source>
        <dbReference type="SAM" id="SignalP"/>
    </source>
</evidence>
<proteinExistence type="predicted"/>
<dbReference type="Gene3D" id="2.60.40.420">
    <property type="entry name" value="Cupredoxins - blue copper proteins"/>
    <property type="match status" value="1"/>
</dbReference>
<keyword evidence="2" id="KW-1133">Transmembrane helix</keyword>
<gene>
    <name evidence="4" type="ORF">EJ06DRAFT_533357</name>
</gene>
<keyword evidence="2" id="KW-0812">Transmembrane</keyword>
<evidence type="ECO:0000313" key="5">
    <source>
        <dbReference type="Proteomes" id="UP000799640"/>
    </source>
</evidence>
<evidence type="ECO:0000256" key="2">
    <source>
        <dbReference type="SAM" id="Phobius"/>
    </source>
</evidence>
<reference evidence="4" key="1">
    <citation type="journal article" date="2020" name="Stud. Mycol.">
        <title>101 Dothideomycetes genomes: a test case for predicting lifestyles and emergence of pathogens.</title>
        <authorList>
            <person name="Haridas S."/>
            <person name="Albert R."/>
            <person name="Binder M."/>
            <person name="Bloem J."/>
            <person name="Labutti K."/>
            <person name="Salamov A."/>
            <person name="Andreopoulos B."/>
            <person name="Baker S."/>
            <person name="Barry K."/>
            <person name="Bills G."/>
            <person name="Bluhm B."/>
            <person name="Cannon C."/>
            <person name="Castanera R."/>
            <person name="Culley D."/>
            <person name="Daum C."/>
            <person name="Ezra D."/>
            <person name="Gonzalez J."/>
            <person name="Henrissat B."/>
            <person name="Kuo A."/>
            <person name="Liang C."/>
            <person name="Lipzen A."/>
            <person name="Lutzoni F."/>
            <person name="Magnuson J."/>
            <person name="Mondo S."/>
            <person name="Nolan M."/>
            <person name="Ohm R."/>
            <person name="Pangilinan J."/>
            <person name="Park H.-J."/>
            <person name="Ramirez L."/>
            <person name="Alfaro M."/>
            <person name="Sun H."/>
            <person name="Tritt A."/>
            <person name="Yoshinaga Y."/>
            <person name="Zwiers L.-H."/>
            <person name="Turgeon B."/>
            <person name="Goodwin S."/>
            <person name="Spatafora J."/>
            <person name="Crous P."/>
            <person name="Grigoriev I."/>
        </authorList>
    </citation>
    <scope>NUCLEOTIDE SEQUENCE</scope>
    <source>
        <strain evidence="4">CBS 262.69</strain>
    </source>
</reference>
<feature type="transmembrane region" description="Helical" evidence="2">
    <location>
        <begin position="244"/>
        <end position="267"/>
    </location>
</feature>
<feature type="region of interest" description="Disordered" evidence="1">
    <location>
        <begin position="280"/>
        <end position="301"/>
    </location>
</feature>
<name>A0A6G1HMT8_9PEZI</name>
<dbReference type="CDD" id="cd00920">
    <property type="entry name" value="Cupredoxin"/>
    <property type="match status" value="1"/>
</dbReference>
<accession>A0A6G1HMT8</accession>
<evidence type="ECO:0008006" key="6">
    <source>
        <dbReference type="Google" id="ProtNLM"/>
    </source>
</evidence>
<dbReference type="PANTHER" id="PTHR34883">
    <property type="entry name" value="SERINE-RICH PROTEIN, PUTATIVE-RELATED-RELATED"/>
    <property type="match status" value="1"/>
</dbReference>
<feature type="region of interest" description="Disordered" evidence="1">
    <location>
        <begin position="22"/>
        <end position="53"/>
    </location>
</feature>
<feature type="compositionally biased region" description="Low complexity" evidence="1">
    <location>
        <begin position="22"/>
        <end position="46"/>
    </location>
</feature>
<protein>
    <recommendedName>
        <fullName evidence="6">Cupredoxin</fullName>
    </recommendedName>
</protein>
<sequence>MRASLLMSSLFALLATTVAQTTSGSSSPTSVSPSPESSSSASQTTTIAPEMATGSPKIHRINVGANGFMYDPNTTVADVGDLIVFEFYPTNHSVIRAEYTGSDACGGGGCNPCIPYEMIHGSGGFHSNNILTQELPKADVITGRSWNLTVTDKNPIWFYCNALGSCHPNGMVGVINPAKGTSLQKQKDAAISAPFQLAPGEPWPAEGANIGAETASAPPGYADQTATAVPNSHDSHGVHLSGGAIAGIVIGAVLVLLLAGALFFFIGRSATYKSFLKKGVPDQSTGAPSQMGEQPGPMPWSPVPGLAPSSGGQSAGPYANHRFSDMTYATQQTNPSDGGTFVGYNRVTGEPEFAAEAEGAVPAGHSVRGSPNQPQQAFEVMGDMPSHHGPVKQ</sequence>
<keyword evidence="5" id="KW-1185">Reference proteome</keyword>
<evidence type="ECO:0000256" key="1">
    <source>
        <dbReference type="SAM" id="MobiDB-lite"/>
    </source>
</evidence>
<dbReference type="EMBL" id="ML996704">
    <property type="protein sequence ID" value="KAF2397176.1"/>
    <property type="molecule type" value="Genomic_DNA"/>
</dbReference>
<dbReference type="SUPFAM" id="SSF49503">
    <property type="entry name" value="Cupredoxins"/>
    <property type="match status" value="1"/>
</dbReference>
<feature type="region of interest" description="Disordered" evidence="1">
    <location>
        <begin position="357"/>
        <end position="393"/>
    </location>
</feature>
<dbReference type="OrthoDB" id="2331100at2759"/>
<keyword evidence="2" id="KW-0472">Membrane</keyword>
<dbReference type="Proteomes" id="UP000799640">
    <property type="component" value="Unassembled WGS sequence"/>
</dbReference>